<dbReference type="Pfam" id="PF11074">
    <property type="entry name" value="DUF2779"/>
    <property type="match status" value="1"/>
</dbReference>
<dbReference type="Proteomes" id="UP000323653">
    <property type="component" value="Chromosome"/>
</dbReference>
<evidence type="ECO:0000259" key="1">
    <source>
        <dbReference type="Pfam" id="PF11074"/>
    </source>
</evidence>
<feature type="domain" description="DUF2779" evidence="1">
    <location>
        <begin position="362"/>
        <end position="500"/>
    </location>
</feature>
<proteinExistence type="predicted"/>
<dbReference type="AlphaFoldDB" id="A0A5C0VF62"/>
<organism evidence="2 3">
    <name type="scientific">Pedobacter aquae</name>
    <dbReference type="NCBI Taxonomy" id="2605747"/>
    <lineage>
        <taxon>Bacteria</taxon>
        <taxon>Pseudomonadati</taxon>
        <taxon>Bacteroidota</taxon>
        <taxon>Sphingobacteriia</taxon>
        <taxon>Sphingobacteriales</taxon>
        <taxon>Sphingobacteriaceae</taxon>
        <taxon>Pedobacter</taxon>
    </lineage>
</organism>
<reference evidence="2 3" key="1">
    <citation type="submission" date="2019-08" db="EMBL/GenBank/DDBJ databases">
        <title>Pedobacter sp. nov., isolated from Han river, South Korea.</title>
        <authorList>
            <person name="Lee D.-H."/>
            <person name="Kim Y.-S."/>
            <person name="Hwang E.-M."/>
            <person name="Le Tran T.C."/>
            <person name="Cha C.-J."/>
        </authorList>
    </citation>
    <scope>NUCLEOTIDE SEQUENCE [LARGE SCALE GENOMIC DNA]</scope>
    <source>
        <strain evidence="2 3">CJ43</strain>
    </source>
</reference>
<name>A0A5C0VF62_9SPHI</name>
<dbReference type="KEGG" id="pej:FYC62_01540"/>
<evidence type="ECO:0000313" key="2">
    <source>
        <dbReference type="EMBL" id="QEK50493.1"/>
    </source>
</evidence>
<accession>A0A5C0VF62</accession>
<evidence type="ECO:0000313" key="3">
    <source>
        <dbReference type="Proteomes" id="UP000323653"/>
    </source>
</evidence>
<protein>
    <submittedName>
        <fullName evidence="2">DUF2779 domain-containing protein</fullName>
    </submittedName>
</protein>
<dbReference type="EMBL" id="CP043329">
    <property type="protein sequence ID" value="QEK50493.1"/>
    <property type="molecule type" value="Genomic_DNA"/>
</dbReference>
<dbReference type="InterPro" id="IPR021301">
    <property type="entry name" value="DUF2779"/>
</dbReference>
<sequence length="611" mass="70668">MSELLSKSDYKIGASCAKKLIYKKSKYPSTLANNEYMLMLAEGGYLIGKYAILHFPEGIEVEDDIELGEIQTTNYLREQENVTLFEATVVNNQKIIRIDILQKEGGVLNLIEVKSKSFDSESGNIKKELSSELEDIAYQKLVLQDAYPNFKINCFLFIPDKSKSLKIDNLISWFSVDETKISENQNFKKPDIAFLYSLHSPEHQFLIEKSFLSLINVNDEIDDILPTVKHKSNKLLNVLNYGINPDDFELTIKCFSCEYQAENKSGFKECWGKLADIKPSISSLYHLGTLGGKKNPIADIMIKNGEISFFDLKPEYFYKANKVDIGSRGVRQLIQYENTLKNTEWFSNRMKDELKSWIYPLHFIDFETYTGAMPHHKGMRPYETVAFQWSCHTILKPNTKPIHSEWINTEKTFPNFRFAESLMKQIGHDGTPLMWATHENTVLRAILFQMEGFNYENEELRNWLLGITKDKQGGKEGRLVDMNAFTFNHYFHPQMEGKTSIKKVLPAIWNNNEYLHQIEWLKEYVGFDLAGVIKSPYDKLSGLMADLEEIEAVKDGTAAMKAYYDMQYGSTSKDNIKKETLKKLLLQYCKLDTMAMVIIWKYWMDKVNDKG</sequence>
<dbReference type="RefSeq" id="WP_149073665.1">
    <property type="nucleotide sequence ID" value="NZ_CP043329.1"/>
</dbReference>
<keyword evidence="3" id="KW-1185">Reference proteome</keyword>
<gene>
    <name evidence="2" type="ORF">FYC62_01540</name>
</gene>